<sequence length="962" mass="108298">MAAPETDVPARLGPNKTPVQLEELTKDDKLPPDEPRPPWKGVLVECAKLWSYLSGISTFERANMLRKGREVHKIYVEVMKGKTFLDDQFNLTEFGRMVLQNGTIRAGRAKNAKQIVVARETLYCSGSGACKRGCGGYGECIQGCEKTKMRGHKCSYRVKLTMRLGYVNFWFVEVLGDHEQFASLDSVGVKSSPSPKMSNSSSPAGSPSHVPIIQSPNSDLPNSAAITTASPLPQNLPNILTNALSNSLTSSLPNSLTTALSNNLPNIIASQPMSLPINLPNNIVSSIVSHPGLFASHAAAVRLYNGAGPCEVVYPSMEGIAQNYCQDMPISLVKVKKEPEEPQESGAEPHVSQTFPERTTEEGDLKNDSSMMTVTHSEVFPKISSGGRAKARKRFHPAQVMGQREAHRQMFTPTKTMYTPETATSIPQLNMESHVRKELRELVARREQDRNSSSSNFTSMNGQQEVRPVDYWPEATSYPNDEPSDSSMYTYVWDGDMNEPQVVEEDVTMETTNEEKDLITRVRQLETHVNQLRNVVLKSQGETNTKQSRKKGQREFDFKKYNTRHVALKVLYLGWDYHGFAAQEDTEKTIETALFEALLKTRLIEDRETSSYHRCGRTDKGVSAFGQVISIDLRTNLLEGPGVKVREDGTAYERPGEKTTEVRYVHILNKVLPPEIRILAWAPVNVNFSARFDCKKRTYKYFFPKGNLDIQAMSEAAEKITGEHDFRNLCKMDVGNGVVNFRRKIVSADIKDLDERENGYQMCELTIVGLAFLWHQIRCIVAVLYLIGQGKEKSEIIDELLDVEKTPRKPQYTMASELPLVLFDCEFADDVEWIYEADWHEENIRHLQQIWAHHTVRSTMIRRMLEEMDSAKVETDCDIAPWKDLSSPIYNQTEWIIPGNKSKVHKRLLERQTCDSLEQRIENYAKRRKLNTPPSTDMTSGSNPVSAPGSGSVSPTPEAQTS</sequence>
<dbReference type="InterPro" id="IPR001406">
    <property type="entry name" value="PsdUridine_synth_TruA"/>
</dbReference>
<dbReference type="Gene3D" id="3.30.70.660">
    <property type="entry name" value="Pseudouridine synthase I, catalytic domain, C-terminal subdomain"/>
    <property type="match status" value="1"/>
</dbReference>
<gene>
    <name evidence="6" type="ORF">KP79_PYT21163</name>
</gene>
<evidence type="ECO:0000256" key="4">
    <source>
        <dbReference type="SAM" id="MobiDB-lite"/>
    </source>
</evidence>
<dbReference type="GO" id="GO:0009982">
    <property type="term" value="F:pseudouridine synthase activity"/>
    <property type="evidence" value="ECO:0007669"/>
    <property type="project" value="InterPro"/>
</dbReference>
<keyword evidence="7" id="KW-1185">Reference proteome</keyword>
<dbReference type="InterPro" id="IPR020097">
    <property type="entry name" value="PsdUridine_synth_TruA_a/b_dom"/>
</dbReference>
<dbReference type="InterPro" id="IPR020095">
    <property type="entry name" value="PsdUridine_synth_TruA_C"/>
</dbReference>
<organism evidence="6 7">
    <name type="scientific">Mizuhopecten yessoensis</name>
    <name type="common">Japanese scallop</name>
    <name type="synonym">Patinopecten yessoensis</name>
    <dbReference type="NCBI Taxonomy" id="6573"/>
    <lineage>
        <taxon>Eukaryota</taxon>
        <taxon>Metazoa</taxon>
        <taxon>Spiralia</taxon>
        <taxon>Lophotrochozoa</taxon>
        <taxon>Mollusca</taxon>
        <taxon>Bivalvia</taxon>
        <taxon>Autobranchia</taxon>
        <taxon>Pteriomorphia</taxon>
        <taxon>Pectinida</taxon>
        <taxon>Pectinoidea</taxon>
        <taxon>Pectinidae</taxon>
        <taxon>Mizuhopecten</taxon>
    </lineage>
</organism>
<feature type="region of interest" description="Disordered" evidence="4">
    <location>
        <begin position="336"/>
        <end position="365"/>
    </location>
</feature>
<evidence type="ECO:0000313" key="6">
    <source>
        <dbReference type="EMBL" id="OWF44026.1"/>
    </source>
</evidence>
<dbReference type="AlphaFoldDB" id="A0A210Q5L0"/>
<dbReference type="OrthoDB" id="25767at2759"/>
<evidence type="ECO:0000259" key="5">
    <source>
        <dbReference type="Pfam" id="PF01416"/>
    </source>
</evidence>
<feature type="compositionally biased region" description="Low complexity" evidence="4">
    <location>
        <begin position="191"/>
        <end position="211"/>
    </location>
</feature>
<comment type="similarity">
    <text evidence="1">Belongs to the tRNA pseudouridine synthase TruA family.</text>
</comment>
<dbReference type="GO" id="GO:1990481">
    <property type="term" value="P:mRNA pseudouridine synthesis"/>
    <property type="evidence" value="ECO:0007669"/>
    <property type="project" value="TreeGrafter"/>
</dbReference>
<feature type="region of interest" description="Disordered" evidence="4">
    <location>
        <begin position="924"/>
        <end position="962"/>
    </location>
</feature>
<feature type="compositionally biased region" description="Low complexity" evidence="4">
    <location>
        <begin position="940"/>
        <end position="955"/>
    </location>
</feature>
<dbReference type="GO" id="GO:0005737">
    <property type="term" value="C:cytoplasm"/>
    <property type="evidence" value="ECO:0007669"/>
    <property type="project" value="TreeGrafter"/>
</dbReference>
<feature type="compositionally biased region" description="Polar residues" evidence="4">
    <location>
        <begin position="451"/>
        <end position="464"/>
    </location>
</feature>
<dbReference type="SUPFAM" id="SSF55120">
    <property type="entry name" value="Pseudouridine synthase"/>
    <property type="match status" value="1"/>
</dbReference>
<proteinExistence type="inferred from homology"/>
<keyword evidence="3" id="KW-0413">Isomerase</keyword>
<dbReference type="PANTHER" id="PTHR11142:SF5">
    <property type="entry name" value="TRNA PSEUDOURIDINE(38_39) SYNTHASE"/>
    <property type="match status" value="1"/>
</dbReference>
<dbReference type="GO" id="GO:0003723">
    <property type="term" value="F:RNA binding"/>
    <property type="evidence" value="ECO:0007669"/>
    <property type="project" value="InterPro"/>
</dbReference>
<dbReference type="Proteomes" id="UP000242188">
    <property type="component" value="Unassembled WGS sequence"/>
</dbReference>
<dbReference type="STRING" id="6573.A0A210Q5L0"/>
<dbReference type="NCBIfam" id="TIGR00071">
    <property type="entry name" value="hisT_truA"/>
    <property type="match status" value="1"/>
</dbReference>
<evidence type="ECO:0000256" key="3">
    <source>
        <dbReference type="ARBA" id="ARBA00023235"/>
    </source>
</evidence>
<dbReference type="Pfam" id="PF01416">
    <property type="entry name" value="PseudoU_synth_1"/>
    <property type="match status" value="1"/>
</dbReference>
<feature type="region of interest" description="Disordered" evidence="4">
    <location>
        <begin position="1"/>
        <end position="36"/>
    </location>
</feature>
<feature type="region of interest" description="Disordered" evidence="4">
    <location>
        <begin position="186"/>
        <end position="214"/>
    </location>
</feature>
<dbReference type="GO" id="GO:0031119">
    <property type="term" value="P:tRNA pseudouridine synthesis"/>
    <property type="evidence" value="ECO:0007669"/>
    <property type="project" value="TreeGrafter"/>
</dbReference>
<feature type="compositionally biased region" description="Basic and acidic residues" evidence="4">
    <location>
        <begin position="23"/>
        <end position="36"/>
    </location>
</feature>
<dbReference type="CDD" id="cd02569">
    <property type="entry name" value="PseudoU_synth_ScPus3"/>
    <property type="match status" value="1"/>
</dbReference>
<dbReference type="GO" id="GO:0005634">
    <property type="term" value="C:nucleus"/>
    <property type="evidence" value="ECO:0007669"/>
    <property type="project" value="TreeGrafter"/>
</dbReference>
<keyword evidence="2" id="KW-0819">tRNA processing</keyword>
<dbReference type="FunFam" id="3.30.70.580:FF:000007">
    <property type="entry name" value="tRNA pseudouridine synthase"/>
    <property type="match status" value="1"/>
</dbReference>
<accession>A0A210Q5L0</accession>
<evidence type="ECO:0000313" key="7">
    <source>
        <dbReference type="Proteomes" id="UP000242188"/>
    </source>
</evidence>
<dbReference type="InterPro" id="IPR020094">
    <property type="entry name" value="TruA/RsuA/RluB/E/F_N"/>
</dbReference>
<dbReference type="EMBL" id="NEDP02004925">
    <property type="protein sequence ID" value="OWF44026.1"/>
    <property type="molecule type" value="Genomic_DNA"/>
</dbReference>
<name>A0A210Q5L0_MIZYE</name>
<dbReference type="InterPro" id="IPR041707">
    <property type="entry name" value="Pus3-like"/>
</dbReference>
<evidence type="ECO:0000256" key="1">
    <source>
        <dbReference type="ARBA" id="ARBA00009375"/>
    </source>
</evidence>
<reference evidence="6 7" key="1">
    <citation type="journal article" date="2017" name="Nat. Ecol. Evol.">
        <title>Scallop genome provides insights into evolution of bilaterian karyotype and development.</title>
        <authorList>
            <person name="Wang S."/>
            <person name="Zhang J."/>
            <person name="Jiao W."/>
            <person name="Li J."/>
            <person name="Xun X."/>
            <person name="Sun Y."/>
            <person name="Guo X."/>
            <person name="Huan P."/>
            <person name="Dong B."/>
            <person name="Zhang L."/>
            <person name="Hu X."/>
            <person name="Sun X."/>
            <person name="Wang J."/>
            <person name="Zhao C."/>
            <person name="Wang Y."/>
            <person name="Wang D."/>
            <person name="Huang X."/>
            <person name="Wang R."/>
            <person name="Lv J."/>
            <person name="Li Y."/>
            <person name="Zhang Z."/>
            <person name="Liu B."/>
            <person name="Lu W."/>
            <person name="Hui Y."/>
            <person name="Liang J."/>
            <person name="Zhou Z."/>
            <person name="Hou R."/>
            <person name="Li X."/>
            <person name="Liu Y."/>
            <person name="Li H."/>
            <person name="Ning X."/>
            <person name="Lin Y."/>
            <person name="Zhao L."/>
            <person name="Xing Q."/>
            <person name="Dou J."/>
            <person name="Li Y."/>
            <person name="Mao J."/>
            <person name="Guo H."/>
            <person name="Dou H."/>
            <person name="Li T."/>
            <person name="Mu C."/>
            <person name="Jiang W."/>
            <person name="Fu Q."/>
            <person name="Fu X."/>
            <person name="Miao Y."/>
            <person name="Liu J."/>
            <person name="Yu Q."/>
            <person name="Li R."/>
            <person name="Liao H."/>
            <person name="Li X."/>
            <person name="Kong Y."/>
            <person name="Jiang Z."/>
            <person name="Chourrout D."/>
            <person name="Li R."/>
            <person name="Bao Z."/>
        </authorList>
    </citation>
    <scope>NUCLEOTIDE SEQUENCE [LARGE SCALE GENOMIC DNA]</scope>
    <source>
        <strain evidence="6 7">PY_sf001</strain>
    </source>
</reference>
<dbReference type="PANTHER" id="PTHR11142">
    <property type="entry name" value="PSEUDOURIDYLATE SYNTHASE"/>
    <property type="match status" value="1"/>
</dbReference>
<feature type="region of interest" description="Disordered" evidence="4">
    <location>
        <begin position="445"/>
        <end position="465"/>
    </location>
</feature>
<comment type="caution">
    <text evidence="6">The sequence shown here is derived from an EMBL/GenBank/DDBJ whole genome shotgun (WGS) entry which is preliminary data.</text>
</comment>
<dbReference type="Gene3D" id="3.30.70.580">
    <property type="entry name" value="Pseudouridine synthase I, catalytic domain, N-terminal subdomain"/>
    <property type="match status" value="1"/>
</dbReference>
<dbReference type="HAMAP" id="MF_00171">
    <property type="entry name" value="TruA"/>
    <property type="match status" value="1"/>
</dbReference>
<dbReference type="InterPro" id="IPR020103">
    <property type="entry name" value="PsdUridine_synth_cat_dom_sf"/>
</dbReference>
<feature type="region of interest" description="Disordered" evidence="4">
    <location>
        <begin position="385"/>
        <end position="404"/>
    </location>
</feature>
<evidence type="ECO:0000256" key="2">
    <source>
        <dbReference type="ARBA" id="ARBA00022694"/>
    </source>
</evidence>
<feature type="domain" description="Pseudouridine synthase I TruA alpha/beta" evidence="5">
    <location>
        <begin position="716"/>
        <end position="827"/>
    </location>
</feature>
<protein>
    <submittedName>
        <fullName evidence="6">tRNA pseudouridine(38/39) synthase</fullName>
    </submittedName>
</protein>